<evidence type="ECO:0000256" key="1">
    <source>
        <dbReference type="SAM" id="SignalP"/>
    </source>
</evidence>
<name>R4WHT9_RIPPE</name>
<proteinExistence type="evidence at transcript level"/>
<dbReference type="PANTHER" id="PTHR11008">
    <property type="entry name" value="PROTEIN TAKEOUT-LIKE PROTEIN"/>
    <property type="match status" value="1"/>
</dbReference>
<dbReference type="EMBL" id="AK416915">
    <property type="protein sequence ID" value="BAN20130.1"/>
    <property type="molecule type" value="mRNA"/>
</dbReference>
<sequence>MKVAILLLFVAAATAYPTLIEEEHLLRNSIDELVKQTLEYVRWLLKRHEPYSFPPLPEQTLVDDDVNLKFSTSNVLLSKASDFTIDKVANNLPKLTSSFGVTVPTAHLEGTYEVTGVAFKKQVQGSGTFSVDIQNLVQTGDIQFTIIDHSLQIQDLKLDYELAGAKFDVEGLNIEGLTKEQVEEFLNNQLIGYLNDHKAFVVEKTANHVKEVANKLLQGHSLNDVLDFLKQIVDTTPDPPPFPTFSPII</sequence>
<dbReference type="PANTHER" id="PTHR11008:SF9">
    <property type="entry name" value="PROTEIN TAKEOUT-LIKE PROTEIN"/>
    <property type="match status" value="1"/>
</dbReference>
<reference evidence="2" key="1">
    <citation type="journal article" date="2013" name="PLoS ONE">
        <title>Gene expression in gut symbiotic organ of stinkbug affected by extracellular bacterial symbiont.</title>
        <authorList>
            <person name="Futahashi R."/>
            <person name="Tanaka K."/>
            <person name="Tanahashi M."/>
            <person name="Nikoh N."/>
            <person name="Kikuchi Y."/>
            <person name="Lee B.L."/>
            <person name="Fukatsu T."/>
        </authorList>
    </citation>
    <scope>NUCLEOTIDE SEQUENCE</scope>
    <source>
        <tissue evidence="2">Midgut</tissue>
    </source>
</reference>
<accession>R4WHT9</accession>
<evidence type="ECO:0000313" key="2">
    <source>
        <dbReference type="EMBL" id="BAN20130.1"/>
    </source>
</evidence>
<dbReference type="SMART" id="SM00700">
    <property type="entry name" value="JHBP"/>
    <property type="match status" value="1"/>
</dbReference>
<dbReference type="Pfam" id="PF06585">
    <property type="entry name" value="JHBP"/>
    <property type="match status" value="1"/>
</dbReference>
<feature type="signal peptide" evidence="1">
    <location>
        <begin position="1"/>
        <end position="15"/>
    </location>
</feature>
<keyword evidence="1" id="KW-0732">Signal</keyword>
<dbReference type="AlphaFoldDB" id="R4WHT9"/>
<dbReference type="Gene3D" id="3.15.10.30">
    <property type="entry name" value="Haemolymph juvenile hormone binding protein"/>
    <property type="match status" value="1"/>
</dbReference>
<dbReference type="InterPro" id="IPR038606">
    <property type="entry name" value="To_sf"/>
</dbReference>
<dbReference type="InterPro" id="IPR010562">
    <property type="entry name" value="Haemolymph_juvenile_hormone-bd"/>
</dbReference>
<protein>
    <submittedName>
        <fullName evidence="2">Unkown protein</fullName>
    </submittedName>
</protein>
<organism evidence="2">
    <name type="scientific">Riptortus pedestris</name>
    <name type="common">Bean bug</name>
    <dbReference type="NCBI Taxonomy" id="329032"/>
    <lineage>
        <taxon>Eukaryota</taxon>
        <taxon>Metazoa</taxon>
        <taxon>Ecdysozoa</taxon>
        <taxon>Arthropoda</taxon>
        <taxon>Hexapoda</taxon>
        <taxon>Insecta</taxon>
        <taxon>Pterygota</taxon>
        <taxon>Neoptera</taxon>
        <taxon>Paraneoptera</taxon>
        <taxon>Hemiptera</taxon>
        <taxon>Heteroptera</taxon>
        <taxon>Panheteroptera</taxon>
        <taxon>Pentatomomorpha</taxon>
        <taxon>Coreoidea</taxon>
        <taxon>Alydidae</taxon>
        <taxon>Riptortus</taxon>
    </lineage>
</organism>
<feature type="chain" id="PRO_5012226700" evidence="1">
    <location>
        <begin position="16"/>
        <end position="249"/>
    </location>
</feature>